<organism evidence="3 4">
    <name type="scientific">Terribacillus saccharophilus</name>
    <dbReference type="NCBI Taxonomy" id="361277"/>
    <lineage>
        <taxon>Bacteria</taxon>
        <taxon>Bacillati</taxon>
        <taxon>Bacillota</taxon>
        <taxon>Bacilli</taxon>
        <taxon>Bacillales</taxon>
        <taxon>Bacillaceae</taxon>
        <taxon>Terribacillus</taxon>
    </lineage>
</organism>
<dbReference type="PANTHER" id="PTHR45947:SF3">
    <property type="entry name" value="SULFOQUINOVOSYL TRANSFERASE SQD2"/>
    <property type="match status" value="1"/>
</dbReference>
<evidence type="ECO:0000313" key="3">
    <source>
        <dbReference type="EMBL" id="AIF66579.1"/>
    </source>
</evidence>
<dbReference type="OrthoDB" id="9802525at2"/>
<proteinExistence type="predicted"/>
<evidence type="ECO:0000259" key="1">
    <source>
        <dbReference type="Pfam" id="PF00534"/>
    </source>
</evidence>
<dbReference type="CDD" id="cd03814">
    <property type="entry name" value="GT4-like"/>
    <property type="match status" value="1"/>
</dbReference>
<dbReference type="Proteomes" id="UP000027980">
    <property type="component" value="Chromosome"/>
</dbReference>
<dbReference type="PANTHER" id="PTHR45947">
    <property type="entry name" value="SULFOQUINOVOSYL TRANSFERASE SQD2"/>
    <property type="match status" value="1"/>
</dbReference>
<dbReference type="HOGENOM" id="CLU_009583_2_0_9"/>
<dbReference type="InterPro" id="IPR001296">
    <property type="entry name" value="Glyco_trans_1"/>
</dbReference>
<reference evidence="3 4" key="1">
    <citation type="submission" date="2014-07" db="EMBL/GenBank/DDBJ databases">
        <title>Complete genome sequence of a moderately halophilic bacterium Terribacillus aidingensis MP602, isolated from Cryptomeria fortunei in Tianmu mountain in China.</title>
        <authorList>
            <person name="Wang Y."/>
            <person name="Lu P."/>
            <person name="Zhang L."/>
        </authorList>
    </citation>
    <scope>NUCLEOTIDE SEQUENCE [LARGE SCALE GENOMIC DNA]</scope>
    <source>
        <strain evidence="3 4">MP602</strain>
    </source>
</reference>
<dbReference type="InterPro" id="IPR050194">
    <property type="entry name" value="Glycosyltransferase_grp1"/>
</dbReference>
<keyword evidence="3" id="KW-0808">Transferase</keyword>
<feature type="domain" description="Glycosyl transferase family 1" evidence="1">
    <location>
        <begin position="198"/>
        <end position="345"/>
    </location>
</feature>
<name>A0A075LJL3_9BACI</name>
<dbReference type="SUPFAM" id="SSF53756">
    <property type="entry name" value="UDP-Glycosyltransferase/glycogen phosphorylase"/>
    <property type="match status" value="1"/>
</dbReference>
<evidence type="ECO:0000313" key="4">
    <source>
        <dbReference type="Proteomes" id="UP000027980"/>
    </source>
</evidence>
<dbReference type="InterPro" id="IPR028098">
    <property type="entry name" value="Glyco_trans_4-like_N"/>
</dbReference>
<dbReference type="GO" id="GO:0016757">
    <property type="term" value="F:glycosyltransferase activity"/>
    <property type="evidence" value="ECO:0007669"/>
    <property type="project" value="InterPro"/>
</dbReference>
<accession>A0A075LJL3</accession>
<protein>
    <submittedName>
        <fullName evidence="3">Glycosyl transferase</fullName>
    </submittedName>
</protein>
<gene>
    <name evidence="3" type="ORF">GZ22_07985</name>
</gene>
<sequence length="384" mass="43313">MKIVIITETFLPSTDGVVTRLTEAIKYLRSQKHEVVVIAPDLGVTEYEGALVEGVGTVTMPFYRSKKFSLPTRRIKTLLEKHKPDLVHVANPALVGVSGIHYAHKKGLPLLASYHTHVPKYLDYYKFYKPLKPLFWWHFRRLHNAADINLCTSAAIKQELDEHGFERMHVLRRGVDVEKRHPDFHSESMRERLLQGDHSKKLLIFVGRLAIEKEIHKIRPLLDERDDLALAIIGDGPARKELEKIFAGTNTMFTGFLHGEELSQAFASADAFLFPSITETLGLVILEAMASGIPVIAAKSGPTLEQIEEGKTGFLFENEDVASMSKAVGKLDDLELAAKMKQNVRIEAERHSWTNASSELFDYYLETIQARSPVYQAVQNPSSR</sequence>
<dbReference type="Gene3D" id="3.40.50.2000">
    <property type="entry name" value="Glycogen Phosphorylase B"/>
    <property type="match status" value="2"/>
</dbReference>
<dbReference type="Pfam" id="PF13439">
    <property type="entry name" value="Glyco_transf_4"/>
    <property type="match status" value="1"/>
</dbReference>
<dbReference type="KEGG" id="tap:GZ22_07985"/>
<dbReference type="Pfam" id="PF00534">
    <property type="entry name" value="Glycos_transf_1"/>
    <property type="match status" value="1"/>
</dbReference>
<feature type="domain" description="Glycosyltransferase subfamily 4-like N-terminal" evidence="2">
    <location>
        <begin position="15"/>
        <end position="179"/>
    </location>
</feature>
<dbReference type="GeneID" id="34220968"/>
<evidence type="ECO:0000259" key="2">
    <source>
        <dbReference type="Pfam" id="PF13439"/>
    </source>
</evidence>
<dbReference type="AlphaFoldDB" id="A0A075LJL3"/>
<dbReference type="EMBL" id="CP008876">
    <property type="protein sequence ID" value="AIF66579.1"/>
    <property type="molecule type" value="Genomic_DNA"/>
</dbReference>
<dbReference type="RefSeq" id="WP_038560761.1">
    <property type="nucleotide sequence ID" value="NZ_CP008876.1"/>
</dbReference>